<evidence type="ECO:0000256" key="8">
    <source>
        <dbReference type="ARBA" id="ARBA00023136"/>
    </source>
</evidence>
<dbReference type="PANTHER" id="PTHR43077">
    <property type="entry name" value="TRANSPORT PERMEASE YVFS-RELATED"/>
    <property type="match status" value="1"/>
</dbReference>
<dbReference type="OrthoDB" id="4974788at2"/>
<evidence type="ECO:0000256" key="3">
    <source>
        <dbReference type="ARBA" id="ARBA00020819"/>
    </source>
</evidence>
<evidence type="ECO:0000313" key="13">
    <source>
        <dbReference type="Proteomes" id="UP000371977"/>
    </source>
</evidence>
<comment type="caution">
    <text evidence="12">The sequence shown here is derived from an EMBL/GenBank/DDBJ whole genome shotgun (WGS) entry which is preliminary data.</text>
</comment>
<keyword evidence="7" id="KW-0843">Virulence</keyword>
<dbReference type="Gene3D" id="3.40.1710.10">
    <property type="entry name" value="abc type-2 transporter like domain"/>
    <property type="match status" value="1"/>
</dbReference>
<evidence type="ECO:0000256" key="2">
    <source>
        <dbReference type="ARBA" id="ARBA00008338"/>
    </source>
</evidence>
<dbReference type="AlphaFoldDB" id="A0A6C2C2M6"/>
<keyword evidence="13" id="KW-1185">Reference proteome</keyword>
<accession>A0A6C2C2M6</accession>
<comment type="similarity">
    <text evidence="2">Belongs to the EsaA family.</text>
</comment>
<evidence type="ECO:0000256" key="7">
    <source>
        <dbReference type="ARBA" id="ARBA00023026"/>
    </source>
</evidence>
<feature type="transmembrane region" description="Helical" evidence="11">
    <location>
        <begin position="920"/>
        <end position="941"/>
    </location>
</feature>
<feature type="transmembrane region" description="Helical" evidence="11">
    <location>
        <begin position="996"/>
        <end position="1016"/>
    </location>
</feature>
<sequence>MSGLRKKLKTASIIITGLVLICGLGWVAFGNQAVHRVNTQKTGSMNYVLVNEDTGGSFNNKKYNLGQELLNLIGKDTNNTWANATLDVANAGLKNGSYDAEIVIPQDFTAHLLDLKSINPTQAEISYQVRDGKNALATSAIKQQVGGILNTFDKKIVEMYLTSIVDNLSEAQRNVSGIVTGQSTQAQTLTNSVAKPLNDLPDTFSAVTSDADGLEQQNNAWEDQQNQFSKSTQELLTQNSDSISQNALTLQDYVKLQEIISKLNQKTSQDVVTSQSDEDTKIYKEYYDNLDTKVLQEFLLLNSEDGATGILPELSATGKTFSDNQSARIEELKHELASLTNQQSDVQTLRKQIATNFFGDSSLADGTKKLSTNDLSDDKVKEALQKWIAGSNDDGQTNLPEKTFTDINASLETLNVDDLTQMLKALKTNGLISADQWTQYMADIKVIRQYATDNGVTFPTSDASAFKYVSDGTSDAAVTKTEEKTSSFGTSIDLSKTTTLTLTGTGSGTVDLKNTSDLKRAINSQLGSLGGLVTPVDVSFDGNKITITPTPDRNNQPTSTETKTLDAIPLDFEWTLGDDTPSGYFDMNVKLVKNTDGKDLGNLLGDNDDGQDFSEFFDITKSARALKTDLPQLLGQLSVLDTNAANIALIYSEPDNVNITALAKLLTDGKTLNSVAASGSIYKLYNKLTTTQRTDMITDAMLKSFKENGLEVFNSSTDQYNALGAVIGGPDADNSLSKTLNLMTDPQTLTNQANNVWSWYGTAMTEIDAQYKTWQKNPSKTVKYEQYHEGTADENTIYYDDDQGKSLNEQFQSLAKSSKDSADSTKESAAEIKPLTDEFKSLTSTTKDVKNSVTNVLDDMNGLSSTMTKTVTNNQTYSNNFGKVLANTHNGGANNMNVFGFLANPLTSVGRTGVYQQTTLVPYLLTIISSVVAIVAAYLLMKGDKLRKLTEADRMRVLTRRWYNTPIAIKIIGGALGLGILLAVILKLAFRMASPLLMVTFGMVIVLGILLTTIIWRLMGKFGAMIVAAVIAFYLMLTPVLGLTVSSGTWFIWLYRLSPLQNIENLFTVIYGGGTVGWQAVLIFLIIALIALFANFFVKPKNTYSLEELDGE</sequence>
<evidence type="ECO:0000256" key="6">
    <source>
        <dbReference type="ARBA" id="ARBA00022989"/>
    </source>
</evidence>
<evidence type="ECO:0000256" key="5">
    <source>
        <dbReference type="ARBA" id="ARBA00022692"/>
    </source>
</evidence>
<dbReference type="GO" id="GO:0005886">
    <property type="term" value="C:plasma membrane"/>
    <property type="evidence" value="ECO:0007669"/>
    <property type="project" value="UniProtKB-SubCell"/>
</dbReference>
<organism evidence="12 13">
    <name type="scientific">Weissella muntiaci</name>
    <dbReference type="NCBI Taxonomy" id="2508881"/>
    <lineage>
        <taxon>Bacteria</taxon>
        <taxon>Bacillati</taxon>
        <taxon>Bacillota</taxon>
        <taxon>Bacilli</taxon>
        <taxon>Lactobacillales</taxon>
        <taxon>Lactobacillaceae</taxon>
        <taxon>Weissella</taxon>
    </lineage>
</organism>
<evidence type="ECO:0000313" key="12">
    <source>
        <dbReference type="EMBL" id="TYC48228.1"/>
    </source>
</evidence>
<dbReference type="InterPro" id="IPR023838">
    <property type="entry name" value="T7SS_EsaA"/>
</dbReference>
<keyword evidence="5 11" id="KW-0812">Transmembrane</keyword>
<dbReference type="Proteomes" id="UP000371977">
    <property type="component" value="Unassembled WGS sequence"/>
</dbReference>
<gene>
    <name evidence="12" type="primary">esaA</name>
    <name evidence="12" type="ORF">ESZ50_09620</name>
</gene>
<feature type="coiled-coil region" evidence="10">
    <location>
        <begin position="322"/>
        <end position="349"/>
    </location>
</feature>
<keyword evidence="10" id="KW-0175">Coiled coil</keyword>
<feature type="transmembrane region" description="Helical" evidence="11">
    <location>
        <begin position="1023"/>
        <end position="1056"/>
    </location>
</feature>
<proteinExistence type="inferred from homology"/>
<name>A0A6C2C2M6_9LACO</name>
<keyword evidence="4" id="KW-1003">Cell membrane</keyword>
<dbReference type="NCBIfam" id="TIGR03929">
    <property type="entry name" value="T7_esaA_Nterm"/>
    <property type="match status" value="1"/>
</dbReference>
<dbReference type="InterPro" id="IPR051328">
    <property type="entry name" value="T7SS_ABC-Transporter"/>
</dbReference>
<protein>
    <recommendedName>
        <fullName evidence="3">Type VII secretion system accessory factor EsaA</fullName>
    </recommendedName>
</protein>
<dbReference type="EMBL" id="SDGZ01000023">
    <property type="protein sequence ID" value="TYC48228.1"/>
    <property type="molecule type" value="Genomic_DNA"/>
</dbReference>
<comment type="subcellular location">
    <subcellularLocation>
        <location evidence="1">Cell membrane</location>
        <topology evidence="1">Multi-pass membrane protein</topology>
    </subcellularLocation>
</comment>
<feature type="transmembrane region" description="Helical" evidence="11">
    <location>
        <begin position="962"/>
        <end position="990"/>
    </location>
</feature>
<evidence type="ECO:0000256" key="1">
    <source>
        <dbReference type="ARBA" id="ARBA00004651"/>
    </source>
</evidence>
<evidence type="ECO:0000256" key="11">
    <source>
        <dbReference type="SAM" id="Phobius"/>
    </source>
</evidence>
<feature type="transmembrane region" description="Helical" evidence="11">
    <location>
        <begin position="1076"/>
        <end position="1098"/>
    </location>
</feature>
<dbReference type="RefSeq" id="WP_148623420.1">
    <property type="nucleotide sequence ID" value="NZ_SDGZ01000023.1"/>
</dbReference>
<keyword evidence="8 11" id="KW-0472">Membrane</keyword>
<evidence type="ECO:0000256" key="4">
    <source>
        <dbReference type="ARBA" id="ARBA00022475"/>
    </source>
</evidence>
<evidence type="ECO:0000256" key="9">
    <source>
        <dbReference type="ARBA" id="ARBA00046722"/>
    </source>
</evidence>
<comment type="subunit">
    <text evidence="9">Homodimer. Interacts with EssB.</text>
</comment>
<reference evidence="12 13" key="1">
    <citation type="submission" date="2019-01" db="EMBL/GenBank/DDBJ databases">
        <title>Weissella sp. nov., a novel lactic acid bacterium isolated from animal feces.</title>
        <authorList>
            <person name="Wang L.-T."/>
        </authorList>
    </citation>
    <scope>NUCLEOTIDE SEQUENCE [LARGE SCALE GENOMIC DNA]</scope>
    <source>
        <strain evidence="12 13">8H-2</strain>
    </source>
</reference>
<keyword evidence="6 11" id="KW-1133">Transmembrane helix</keyword>
<evidence type="ECO:0000256" key="10">
    <source>
        <dbReference type="SAM" id="Coils"/>
    </source>
</evidence>
<dbReference type="PANTHER" id="PTHR43077:SF10">
    <property type="entry name" value="TRANSPORT PERMEASE PROTEIN"/>
    <property type="match status" value="1"/>
</dbReference>